<dbReference type="PANTHER" id="PTHR11606">
    <property type="entry name" value="GLUTAMATE DEHYDROGENASE"/>
    <property type="match status" value="1"/>
</dbReference>
<keyword evidence="2 3" id="KW-0560">Oxidoreductase</keyword>
<dbReference type="Pfam" id="PF02812">
    <property type="entry name" value="ELFV_dehydrog_N"/>
    <property type="match status" value="1"/>
</dbReference>
<dbReference type="PANTHER" id="PTHR11606:SF13">
    <property type="entry name" value="GLUTAMATE DEHYDROGENASE 1, MITOCHONDRIAL"/>
    <property type="match status" value="1"/>
</dbReference>
<dbReference type="InterPro" id="IPR036291">
    <property type="entry name" value="NAD(P)-bd_dom_sf"/>
</dbReference>
<comment type="similarity">
    <text evidence="1 3">Belongs to the Glu/Leu/Phe/Val dehydrogenases family.</text>
</comment>
<dbReference type="Gene3D" id="3.40.50.720">
    <property type="entry name" value="NAD(P)-binding Rossmann-like Domain"/>
    <property type="match status" value="1"/>
</dbReference>
<name>A0A9W6R4Z0_9PSEU</name>
<dbReference type="InterPro" id="IPR006096">
    <property type="entry name" value="Glu/Leu/Phe/Val/Trp_DH_C"/>
</dbReference>
<dbReference type="GO" id="GO:0006538">
    <property type="term" value="P:L-glutamate catabolic process"/>
    <property type="evidence" value="ECO:0007669"/>
    <property type="project" value="TreeGrafter"/>
</dbReference>
<accession>A0A9W6R4Z0</accession>
<evidence type="ECO:0000256" key="5">
    <source>
        <dbReference type="PIRSR" id="PIRSR000185-3"/>
    </source>
</evidence>
<dbReference type="Pfam" id="PF00208">
    <property type="entry name" value="ELFV_dehydrog"/>
    <property type="match status" value="1"/>
</dbReference>
<reference evidence="7" key="1">
    <citation type="submission" date="2023-03" db="EMBL/GenBank/DDBJ databases">
        <title>Amycolatopsis taiwanensis NBRC 103393.</title>
        <authorList>
            <person name="Ichikawa N."/>
            <person name="Sato H."/>
            <person name="Tonouchi N."/>
        </authorList>
    </citation>
    <scope>NUCLEOTIDE SEQUENCE</scope>
    <source>
        <strain evidence="7">NBRC 103393</strain>
    </source>
</reference>
<comment type="caution">
    <text evidence="7">The sequence shown here is derived from an EMBL/GenBank/DDBJ whole genome shotgun (WGS) entry which is preliminary data.</text>
</comment>
<proteinExistence type="inferred from homology"/>
<feature type="site" description="Important for catalysis" evidence="5">
    <location>
        <position position="125"/>
    </location>
</feature>
<feature type="active site" description="Proton donor" evidence="4">
    <location>
        <position position="89"/>
    </location>
</feature>
<dbReference type="SUPFAM" id="SSF53223">
    <property type="entry name" value="Aminoacid dehydrogenase-like, N-terminal domain"/>
    <property type="match status" value="1"/>
</dbReference>
<evidence type="ECO:0000313" key="8">
    <source>
        <dbReference type="Proteomes" id="UP001165136"/>
    </source>
</evidence>
<dbReference type="GO" id="GO:0004352">
    <property type="term" value="F:glutamate dehydrogenase (NAD+) activity"/>
    <property type="evidence" value="ECO:0007669"/>
    <property type="project" value="TreeGrafter"/>
</dbReference>
<dbReference type="PROSITE" id="PS00074">
    <property type="entry name" value="GLFV_DEHYDROGENASE"/>
    <property type="match status" value="1"/>
</dbReference>
<dbReference type="AlphaFoldDB" id="A0A9W6R4Z0"/>
<organism evidence="7 8">
    <name type="scientific">Amycolatopsis taiwanensis</name>
    <dbReference type="NCBI Taxonomy" id="342230"/>
    <lineage>
        <taxon>Bacteria</taxon>
        <taxon>Bacillati</taxon>
        <taxon>Actinomycetota</taxon>
        <taxon>Actinomycetes</taxon>
        <taxon>Pseudonocardiales</taxon>
        <taxon>Pseudonocardiaceae</taxon>
        <taxon>Amycolatopsis</taxon>
    </lineage>
</organism>
<evidence type="ECO:0000256" key="2">
    <source>
        <dbReference type="ARBA" id="ARBA00023002"/>
    </source>
</evidence>
<keyword evidence="8" id="KW-1185">Reference proteome</keyword>
<evidence type="ECO:0000259" key="6">
    <source>
        <dbReference type="SMART" id="SM00839"/>
    </source>
</evidence>
<gene>
    <name evidence="7" type="ORF">Atai01_61700</name>
</gene>
<dbReference type="Gene3D" id="3.40.50.10860">
    <property type="entry name" value="Leucine Dehydrogenase, chain A, domain 1"/>
    <property type="match status" value="1"/>
</dbReference>
<dbReference type="InterPro" id="IPR046346">
    <property type="entry name" value="Aminoacid_DH-like_N_sf"/>
</dbReference>
<dbReference type="InterPro" id="IPR014362">
    <property type="entry name" value="Glu_DH"/>
</dbReference>
<dbReference type="PIRSF" id="PIRSF000185">
    <property type="entry name" value="Glu_DH"/>
    <property type="match status" value="1"/>
</dbReference>
<dbReference type="InterPro" id="IPR033524">
    <property type="entry name" value="Glu/Leu/Phe/Val_DH_AS"/>
</dbReference>
<dbReference type="SUPFAM" id="SSF51735">
    <property type="entry name" value="NAD(P)-binding Rossmann-fold domains"/>
    <property type="match status" value="1"/>
</dbReference>
<evidence type="ECO:0000313" key="7">
    <source>
        <dbReference type="EMBL" id="GLY69551.1"/>
    </source>
</evidence>
<dbReference type="Proteomes" id="UP001165136">
    <property type="component" value="Unassembled WGS sequence"/>
</dbReference>
<sequence length="410" mass="44093">MTLSLPHEVSAETAAADAPFFEITWHDTESSATGYLVIDRLVRGLCSGGLRMRAGCTMTEVRGLARGMTLKEALHYEPGGHYVPLGGAKGGIDLDPYHPDAEGVLERYLAAMAPLIEQRWTMGEDFGVQQDTVDRLLDRIGLTSSVQAAHRVVADLDAAKVRMESAFSTQVDGVALDELVGGFGVAEAALAALRHRQQDPAGTTAFVQGFGSMGGAAARYLARAGVRVVGIADVQGVVTNPDGLDVERLLLTRGRGGAVNRAELRDSDRVESGERWLDVPADLLVPAAMSYCIHSGNQDRVQARVIAEAANMPITPEAEERLTERGITIMPDFLANSGTNVWWWWVLFGDIDGSAGQSFAKIADRIGTLSRQTLTRAEREGVSPRSAAFAMATERLTDLTTHFGHLGDQH</sequence>
<evidence type="ECO:0000256" key="1">
    <source>
        <dbReference type="ARBA" id="ARBA00006382"/>
    </source>
</evidence>
<feature type="domain" description="Glutamate/phenylalanine/leucine/valine/L-tryptophan dehydrogenase C-terminal" evidence="6">
    <location>
        <begin position="173"/>
        <end position="404"/>
    </location>
</feature>
<protein>
    <recommendedName>
        <fullName evidence="3">Glutamate dehydrogenase</fullName>
    </recommendedName>
</protein>
<evidence type="ECO:0000256" key="4">
    <source>
        <dbReference type="PIRSR" id="PIRSR000185-1"/>
    </source>
</evidence>
<dbReference type="RefSeq" id="WP_285489066.1">
    <property type="nucleotide sequence ID" value="NZ_BSTI01000017.1"/>
</dbReference>
<dbReference type="EMBL" id="BSTI01000017">
    <property type="protein sequence ID" value="GLY69551.1"/>
    <property type="molecule type" value="Genomic_DNA"/>
</dbReference>
<dbReference type="SMART" id="SM00839">
    <property type="entry name" value="ELFV_dehydrog"/>
    <property type="match status" value="1"/>
</dbReference>
<evidence type="ECO:0000256" key="3">
    <source>
        <dbReference type="PIRNR" id="PIRNR000185"/>
    </source>
</evidence>
<dbReference type="InterPro" id="IPR006097">
    <property type="entry name" value="Glu/Leu/Phe/Val/Trp_DH_dimer"/>
</dbReference>